<name>A0ABP9F4V6_9GAMM</name>
<dbReference type="EMBL" id="BAABJZ010000081">
    <property type="protein sequence ID" value="GAA4889881.1"/>
    <property type="molecule type" value="Genomic_DNA"/>
</dbReference>
<dbReference type="InterPro" id="IPR011256">
    <property type="entry name" value="Reg_factor_effector_dom_sf"/>
</dbReference>
<gene>
    <name evidence="2" type="ORF">GCM10023333_23930</name>
</gene>
<organism evidence="2 3">
    <name type="scientific">Ferrimonas pelagia</name>
    <dbReference type="NCBI Taxonomy" id="1177826"/>
    <lineage>
        <taxon>Bacteria</taxon>
        <taxon>Pseudomonadati</taxon>
        <taxon>Pseudomonadota</taxon>
        <taxon>Gammaproteobacteria</taxon>
        <taxon>Alteromonadales</taxon>
        <taxon>Ferrimonadaceae</taxon>
        <taxon>Ferrimonas</taxon>
    </lineage>
</organism>
<reference evidence="3" key="1">
    <citation type="journal article" date="2019" name="Int. J. Syst. Evol. Microbiol.">
        <title>The Global Catalogue of Microorganisms (GCM) 10K type strain sequencing project: providing services to taxonomists for standard genome sequencing and annotation.</title>
        <authorList>
            <consortium name="The Broad Institute Genomics Platform"/>
            <consortium name="The Broad Institute Genome Sequencing Center for Infectious Disease"/>
            <person name="Wu L."/>
            <person name="Ma J."/>
        </authorList>
    </citation>
    <scope>NUCLEOTIDE SEQUENCE [LARGE SCALE GENOMIC DNA]</scope>
    <source>
        <strain evidence="3">JCM 18401</strain>
    </source>
</reference>
<evidence type="ECO:0000313" key="3">
    <source>
        <dbReference type="Proteomes" id="UP001499988"/>
    </source>
</evidence>
<proteinExistence type="predicted"/>
<dbReference type="InterPro" id="IPR029442">
    <property type="entry name" value="GyrI-like"/>
</dbReference>
<dbReference type="Gene3D" id="3.20.80.10">
    <property type="entry name" value="Regulatory factor, effector binding domain"/>
    <property type="match status" value="1"/>
</dbReference>
<sequence>MNCYYDGEYKEQDAQIGTCLPVKKPLSPKVPLQYQTLQGGEFACLIHKGSYDSISDSYAALFRYLHQHNRTLAGPSREIYLKGSGMLFKGNPDNYLTELQFPLKPAQN</sequence>
<dbReference type="Proteomes" id="UP001499988">
    <property type="component" value="Unassembled WGS sequence"/>
</dbReference>
<feature type="domain" description="GyrI-like small molecule binding" evidence="1">
    <location>
        <begin position="4"/>
        <end position="104"/>
    </location>
</feature>
<protein>
    <recommendedName>
        <fullName evidence="1">GyrI-like small molecule binding domain-containing protein</fullName>
    </recommendedName>
</protein>
<evidence type="ECO:0000259" key="1">
    <source>
        <dbReference type="Pfam" id="PF06445"/>
    </source>
</evidence>
<accession>A0ABP9F4V6</accession>
<keyword evidence="3" id="KW-1185">Reference proteome</keyword>
<dbReference type="SUPFAM" id="SSF55136">
    <property type="entry name" value="Probable bacterial effector-binding domain"/>
    <property type="match status" value="1"/>
</dbReference>
<evidence type="ECO:0000313" key="2">
    <source>
        <dbReference type="EMBL" id="GAA4889881.1"/>
    </source>
</evidence>
<dbReference type="Pfam" id="PF06445">
    <property type="entry name" value="GyrI-like"/>
    <property type="match status" value="1"/>
</dbReference>
<comment type="caution">
    <text evidence="2">The sequence shown here is derived from an EMBL/GenBank/DDBJ whole genome shotgun (WGS) entry which is preliminary data.</text>
</comment>